<evidence type="ECO:0000313" key="6">
    <source>
        <dbReference type="EMBL" id="MDP9841397.1"/>
    </source>
</evidence>
<name>A0ABT9Q3T3_9ACTN</name>
<reference evidence="6 7" key="1">
    <citation type="submission" date="2023-07" db="EMBL/GenBank/DDBJ databases">
        <title>Sequencing the genomes of 1000 actinobacteria strains.</title>
        <authorList>
            <person name="Klenk H.-P."/>
        </authorList>
    </citation>
    <scope>NUCLEOTIDE SEQUENCE [LARGE SCALE GENOMIC DNA]</scope>
    <source>
        <strain evidence="6 7">DSM 46740</strain>
    </source>
</reference>
<feature type="compositionally biased region" description="Basic and acidic residues" evidence="3">
    <location>
        <begin position="1"/>
        <end position="13"/>
    </location>
</feature>
<evidence type="ECO:0000313" key="7">
    <source>
        <dbReference type="Proteomes" id="UP001225356"/>
    </source>
</evidence>
<dbReference type="Proteomes" id="UP001225356">
    <property type="component" value="Unassembled WGS sequence"/>
</dbReference>
<feature type="domain" description="Bacterial Ig-like" evidence="5">
    <location>
        <begin position="315"/>
        <end position="393"/>
    </location>
</feature>
<dbReference type="InterPro" id="IPR021884">
    <property type="entry name" value="Ice-bd_prot"/>
</dbReference>
<dbReference type="RefSeq" id="WP_307554692.1">
    <property type="nucleotide sequence ID" value="NZ_JAUSQU010000001.1"/>
</dbReference>
<dbReference type="EMBL" id="JAUSQU010000001">
    <property type="protein sequence ID" value="MDP9841397.1"/>
    <property type="molecule type" value="Genomic_DNA"/>
</dbReference>
<keyword evidence="7" id="KW-1185">Reference proteome</keyword>
<evidence type="ECO:0000256" key="2">
    <source>
        <dbReference type="ARBA" id="ARBA00022729"/>
    </source>
</evidence>
<protein>
    <recommendedName>
        <fullName evidence="8">Ig-like domain (Group 3)</fullName>
    </recommendedName>
</protein>
<proteinExistence type="inferred from homology"/>
<dbReference type="Pfam" id="PF16640">
    <property type="entry name" value="Big_3_5"/>
    <property type="match status" value="1"/>
</dbReference>
<feature type="region of interest" description="Disordered" evidence="3">
    <location>
        <begin position="1"/>
        <end position="51"/>
    </location>
</feature>
<evidence type="ECO:0008006" key="8">
    <source>
        <dbReference type="Google" id="ProtNLM"/>
    </source>
</evidence>
<comment type="caution">
    <text evidence="6">The sequence shown here is derived from an EMBL/GenBank/DDBJ whole genome shotgun (WGS) entry which is preliminary data.</text>
</comment>
<dbReference type="InterPro" id="IPR025141">
    <property type="entry name" value="DUF4082"/>
</dbReference>
<feature type="compositionally biased region" description="Basic and acidic residues" evidence="3">
    <location>
        <begin position="21"/>
        <end position="32"/>
    </location>
</feature>
<evidence type="ECO:0000259" key="5">
    <source>
        <dbReference type="Pfam" id="PF16640"/>
    </source>
</evidence>
<comment type="similarity">
    <text evidence="1">Belongs to the ice-binding protein family.</text>
</comment>
<dbReference type="InterPro" id="IPR032109">
    <property type="entry name" value="Big_3_5"/>
</dbReference>
<evidence type="ECO:0000256" key="1">
    <source>
        <dbReference type="ARBA" id="ARBA00005445"/>
    </source>
</evidence>
<dbReference type="Pfam" id="PF13313">
    <property type="entry name" value="DUF4082"/>
    <property type="match status" value="2"/>
</dbReference>
<accession>A0ABT9Q3T3</accession>
<sequence length="731" mass="75602">MRKSIRDALDRTADTAAPSGPEHEASAERPPESPEETNARGAEVTRRATAPMIDARRSRVLPLSRLLPGGIRRALLGASVAVALATGAVVGTAANASAAAPVDLGDAAPFGVLAGVSVTNVNSTDVTGDLGVSPGATVFGFPPGTVSGTKHQGDATAAAAKTDALAAYNDIAGRAPDATLGTQLGGTTRGPGVYDSASGDFTISGTLTLDAQGDPDAVFIFRSTLLNAANVSNISLLRGAQADNVFWRVTDTATLGSYCTFRGNILAGNFVTVNSGVNLNGRAFALGDTVTLQGTTTLPHTRITVPNDPPTTTTLTSSLNPAWKGDAVTLTATVNAVSGPVVPAGEVVFKDGATVLGTAWHSSSGPAQITVSDLSARVHEIVAVYLGGDTFDNEALIHFAPSTSPAVAQDMSDSLWDKAATPAVPSQPDPQAITVGVKFRASTGGTVTAIRFYKGSQNTGTHTGSLWTNSGQLLSTATFTNETASGWQEASFPTPVAITANTTYIASYHTTSGRYSVTRPYFTSSYNNGPLTALATGTDGGNGVYTYGATNTFPTGSHQATNYWVDLVFLPTDSLWNETATPAVPSQPDTQGVSVGVKFRTTTNGAVSGIRFYKGPQNTGVHTASLWASNGQLLASAPFTNETASGWQQVNFPAPVAITANTTYIASYHTTSGRYSVTRPYFTSQYANGDLVALADGASGGNGVYTYNANNIFPMSSYQATNYWVDPIFHD</sequence>
<evidence type="ECO:0000256" key="3">
    <source>
        <dbReference type="SAM" id="MobiDB-lite"/>
    </source>
</evidence>
<dbReference type="Gene3D" id="2.60.40.10">
    <property type="entry name" value="Immunoglobulins"/>
    <property type="match status" value="1"/>
</dbReference>
<dbReference type="Pfam" id="PF11999">
    <property type="entry name" value="Ice_binding"/>
    <property type="match status" value="1"/>
</dbReference>
<dbReference type="InterPro" id="IPR013783">
    <property type="entry name" value="Ig-like_fold"/>
</dbReference>
<organism evidence="6 7">
    <name type="scientific">Streptosporangium lutulentum</name>
    <dbReference type="NCBI Taxonomy" id="1461250"/>
    <lineage>
        <taxon>Bacteria</taxon>
        <taxon>Bacillati</taxon>
        <taxon>Actinomycetota</taxon>
        <taxon>Actinomycetes</taxon>
        <taxon>Streptosporangiales</taxon>
        <taxon>Streptosporangiaceae</taxon>
        <taxon>Streptosporangium</taxon>
    </lineage>
</organism>
<gene>
    <name evidence="6" type="ORF">J2853_000608</name>
</gene>
<feature type="domain" description="DUF4082" evidence="4">
    <location>
        <begin position="580"/>
        <end position="725"/>
    </location>
</feature>
<evidence type="ECO:0000259" key="4">
    <source>
        <dbReference type="Pfam" id="PF13313"/>
    </source>
</evidence>
<keyword evidence="2" id="KW-0732">Signal</keyword>
<feature type="domain" description="DUF4082" evidence="4">
    <location>
        <begin position="420"/>
        <end position="565"/>
    </location>
</feature>